<protein>
    <submittedName>
        <fullName evidence="2">Uncharacterized protein</fullName>
    </submittedName>
</protein>
<feature type="region of interest" description="Disordered" evidence="1">
    <location>
        <begin position="121"/>
        <end position="140"/>
    </location>
</feature>
<dbReference type="EMBL" id="KV003943">
    <property type="protein sequence ID" value="KZV36052.1"/>
    <property type="molecule type" value="Genomic_DNA"/>
</dbReference>
<accession>A0A2Z7BN16</accession>
<name>A0A2Z7BN16_9LAMI</name>
<dbReference type="Proteomes" id="UP000250235">
    <property type="component" value="Unassembled WGS sequence"/>
</dbReference>
<proteinExistence type="predicted"/>
<sequence>MMRRRAGDSADGLVVDDVIGDVIIFSRWFRPGDVRDLRAKRRSTSRDDVADPAAHGRSPLAHHRAAVRGAAARGRPPSATSAQAKRARACARRGMAAPPRMIRETLALIPLLGIRIRPPGEAAEEQETDCGSLRQSGPRPDPRLLHQAALEALTISARTDSPRRIGRKQFSGEYGGGCGGAWR</sequence>
<evidence type="ECO:0000313" key="2">
    <source>
        <dbReference type="EMBL" id="KZV36052.1"/>
    </source>
</evidence>
<reference evidence="2 3" key="1">
    <citation type="journal article" date="2015" name="Proc. Natl. Acad. Sci. U.S.A.">
        <title>The resurrection genome of Boea hygrometrica: A blueprint for survival of dehydration.</title>
        <authorList>
            <person name="Xiao L."/>
            <person name="Yang G."/>
            <person name="Zhang L."/>
            <person name="Yang X."/>
            <person name="Zhao S."/>
            <person name="Ji Z."/>
            <person name="Zhou Q."/>
            <person name="Hu M."/>
            <person name="Wang Y."/>
            <person name="Chen M."/>
            <person name="Xu Y."/>
            <person name="Jin H."/>
            <person name="Xiao X."/>
            <person name="Hu G."/>
            <person name="Bao F."/>
            <person name="Hu Y."/>
            <person name="Wan P."/>
            <person name="Li L."/>
            <person name="Deng X."/>
            <person name="Kuang T."/>
            <person name="Xiang C."/>
            <person name="Zhu J.K."/>
            <person name="Oliver M.J."/>
            <person name="He Y."/>
        </authorList>
    </citation>
    <scope>NUCLEOTIDE SEQUENCE [LARGE SCALE GENOMIC DNA]</scope>
    <source>
        <strain evidence="3">cv. XS01</strain>
    </source>
</reference>
<feature type="region of interest" description="Disordered" evidence="1">
    <location>
        <begin position="39"/>
        <end position="86"/>
    </location>
</feature>
<evidence type="ECO:0000256" key="1">
    <source>
        <dbReference type="SAM" id="MobiDB-lite"/>
    </source>
</evidence>
<feature type="compositionally biased region" description="Low complexity" evidence="1">
    <location>
        <begin position="67"/>
        <end position="84"/>
    </location>
</feature>
<dbReference type="AlphaFoldDB" id="A0A2Z7BN16"/>
<keyword evidence="3" id="KW-1185">Reference proteome</keyword>
<evidence type="ECO:0000313" key="3">
    <source>
        <dbReference type="Proteomes" id="UP000250235"/>
    </source>
</evidence>
<gene>
    <name evidence="2" type="ORF">F511_22647</name>
</gene>
<organism evidence="2 3">
    <name type="scientific">Dorcoceras hygrometricum</name>
    <dbReference type="NCBI Taxonomy" id="472368"/>
    <lineage>
        <taxon>Eukaryota</taxon>
        <taxon>Viridiplantae</taxon>
        <taxon>Streptophyta</taxon>
        <taxon>Embryophyta</taxon>
        <taxon>Tracheophyta</taxon>
        <taxon>Spermatophyta</taxon>
        <taxon>Magnoliopsida</taxon>
        <taxon>eudicotyledons</taxon>
        <taxon>Gunneridae</taxon>
        <taxon>Pentapetalae</taxon>
        <taxon>asterids</taxon>
        <taxon>lamiids</taxon>
        <taxon>Lamiales</taxon>
        <taxon>Gesneriaceae</taxon>
        <taxon>Didymocarpoideae</taxon>
        <taxon>Trichosporeae</taxon>
        <taxon>Loxocarpinae</taxon>
        <taxon>Dorcoceras</taxon>
    </lineage>
</organism>